<keyword evidence="8 15" id="KW-0406">Ion transport</keyword>
<dbReference type="AlphaFoldDB" id="A0AAW0TWX7"/>
<dbReference type="PANTHER" id="PTHR12427">
    <property type="entry name" value="ATP SYNTHASE E CHAIN, MITOCHONDRIAL"/>
    <property type="match status" value="1"/>
</dbReference>
<dbReference type="GO" id="GO:0005743">
    <property type="term" value="C:mitochondrial inner membrane"/>
    <property type="evidence" value="ECO:0007669"/>
    <property type="project" value="UniProtKB-SubCell"/>
</dbReference>
<dbReference type="EMBL" id="JARAKH010000024">
    <property type="protein sequence ID" value="KAK8391703.1"/>
    <property type="molecule type" value="Genomic_DNA"/>
</dbReference>
<evidence type="ECO:0000256" key="9">
    <source>
        <dbReference type="ARBA" id="ARBA00023128"/>
    </source>
</evidence>
<dbReference type="PANTHER" id="PTHR12427:SF1">
    <property type="entry name" value="ATP SYNTHASE SUBUNIT E, MITOCHONDRIAL"/>
    <property type="match status" value="1"/>
</dbReference>
<evidence type="ECO:0000256" key="10">
    <source>
        <dbReference type="ARBA" id="ARBA00023136"/>
    </source>
</evidence>
<sequence>MVRKLPVPPLIVCFSPVHRLPTTTTPPIKMATLGAPVRVSPLIKFGRWTALVTGILYGRSHFNSLKAKEAVIREEETKKQAIRDAQLAEEKLKNNKQEMIYLAGEAGVKVPPNF</sequence>
<evidence type="ECO:0000256" key="5">
    <source>
        <dbReference type="ARBA" id="ARBA00022781"/>
    </source>
</evidence>
<keyword evidence="7" id="KW-0007">Acetylation</keyword>
<keyword evidence="3 15" id="KW-0813">Transport</keyword>
<comment type="subunit">
    <text evidence="13">Component of the ATP synthase complex composed at least of ATP5F1A/subunit alpha, ATP5F1B/subunit beta, ATP5MC1/subunit c (homooctomer), MT-ATP6/subunit a, MT-ATP8/subunit 8, ATP5ME/subunit e, ATP5MF/subunit f, ATP5MG/subunit g, ATP5MK/subunit k, ATP5MJ/subunit j, ATP5F1C/subunit gamma, ATP5F1D/subunit delta, ATP5F1E/subunit epsilon, ATP5PF/subunit F6, ATP5PB/subunit b, ATP5PD/subunit d, ATP5PO/subunit OSCP. ATP synthase complex consists of a soluble F(1) head domain (subunits alpha(3) and beta(3)) - the catalytic core - and a membrane F(0) domain - the membrane proton channel (subunits c, a, 8, e, f, g, k and j). These two domains are linked by a central stalk (subunits gamma, delta, and epsilon) rotating inside the F1 region and a stationary peripheral stalk (subunits F6, b, d, and OSCP).</text>
</comment>
<gene>
    <name evidence="17" type="ORF">O3P69_017314</name>
</gene>
<comment type="subunit">
    <text evidence="15">F-type ATPases have 2 components, CF(1) - the catalytic core - and CF(0) - the membrane proton channel. CF(1) and CF(0) have multiple subunits.</text>
</comment>
<keyword evidence="6 15" id="KW-0999">Mitochondrion inner membrane</keyword>
<keyword evidence="9 15" id="KW-0496">Mitochondrion</keyword>
<name>A0AAW0TWX7_SCYPA</name>
<keyword evidence="10" id="KW-0472">Membrane</keyword>
<evidence type="ECO:0000256" key="12">
    <source>
        <dbReference type="ARBA" id="ARBA00057306"/>
    </source>
</evidence>
<evidence type="ECO:0000256" key="2">
    <source>
        <dbReference type="ARBA" id="ARBA00007333"/>
    </source>
</evidence>
<dbReference type="Pfam" id="PF05680">
    <property type="entry name" value="ATP-synt_E"/>
    <property type="match status" value="1"/>
</dbReference>
<evidence type="ECO:0000256" key="6">
    <source>
        <dbReference type="ARBA" id="ARBA00022792"/>
    </source>
</evidence>
<comment type="subcellular location">
    <subcellularLocation>
        <location evidence="1 15">Mitochondrion inner membrane</location>
    </subcellularLocation>
</comment>
<evidence type="ECO:0000256" key="7">
    <source>
        <dbReference type="ARBA" id="ARBA00022990"/>
    </source>
</evidence>
<dbReference type="InterPro" id="IPR008386">
    <property type="entry name" value="ATP_synth_F0_esu_mt"/>
</dbReference>
<evidence type="ECO:0000256" key="14">
    <source>
        <dbReference type="ARBA" id="ARBA00074682"/>
    </source>
</evidence>
<evidence type="ECO:0000256" key="13">
    <source>
        <dbReference type="ARBA" id="ARBA00064647"/>
    </source>
</evidence>
<evidence type="ECO:0000256" key="3">
    <source>
        <dbReference type="ARBA" id="ARBA00022448"/>
    </source>
</evidence>
<dbReference type="GO" id="GO:0045259">
    <property type="term" value="C:proton-transporting ATP synthase complex"/>
    <property type="evidence" value="ECO:0007669"/>
    <property type="project" value="UniProtKB-UniRule"/>
</dbReference>
<keyword evidence="4 15" id="KW-0138">CF(0)</keyword>
<keyword evidence="18" id="KW-1185">Reference proteome</keyword>
<accession>A0AAW0TWX7</accession>
<keyword evidence="16" id="KW-0175">Coiled coil</keyword>
<evidence type="ECO:0000256" key="15">
    <source>
        <dbReference type="RuleBase" id="RU367005"/>
    </source>
</evidence>
<dbReference type="GO" id="GO:0015986">
    <property type="term" value="P:proton motive force-driven ATP synthesis"/>
    <property type="evidence" value="ECO:0007669"/>
    <property type="project" value="InterPro"/>
</dbReference>
<evidence type="ECO:0000256" key="4">
    <source>
        <dbReference type="ARBA" id="ARBA00022547"/>
    </source>
</evidence>
<evidence type="ECO:0000313" key="18">
    <source>
        <dbReference type="Proteomes" id="UP001487740"/>
    </source>
</evidence>
<evidence type="ECO:0000256" key="16">
    <source>
        <dbReference type="SAM" id="Coils"/>
    </source>
</evidence>
<comment type="caution">
    <text evidence="17">The sequence shown here is derived from an EMBL/GenBank/DDBJ whole genome shotgun (WGS) entry which is preliminary data.</text>
</comment>
<evidence type="ECO:0000256" key="1">
    <source>
        <dbReference type="ARBA" id="ARBA00004273"/>
    </source>
</evidence>
<evidence type="ECO:0000313" key="17">
    <source>
        <dbReference type="EMBL" id="KAK8391703.1"/>
    </source>
</evidence>
<proteinExistence type="inferred from homology"/>
<keyword evidence="11 15" id="KW-0066">ATP synthesis</keyword>
<comment type="similarity">
    <text evidence="2 15">Belongs to the ATPase e subunit family.</text>
</comment>
<reference evidence="17 18" key="1">
    <citation type="submission" date="2023-03" db="EMBL/GenBank/DDBJ databases">
        <title>High-quality genome of Scylla paramamosain provides insights in environmental adaptation.</title>
        <authorList>
            <person name="Zhang L."/>
        </authorList>
    </citation>
    <scope>NUCLEOTIDE SEQUENCE [LARGE SCALE GENOMIC DNA]</scope>
    <source>
        <strain evidence="17">LZ_2023a</strain>
        <tissue evidence="17">Muscle</tissue>
    </source>
</reference>
<dbReference type="GO" id="GO:0015078">
    <property type="term" value="F:proton transmembrane transporter activity"/>
    <property type="evidence" value="ECO:0007669"/>
    <property type="project" value="InterPro"/>
</dbReference>
<dbReference type="Proteomes" id="UP001487740">
    <property type="component" value="Unassembled WGS sequence"/>
</dbReference>
<comment type="function">
    <text evidence="12 15">Subunit e, of the mitochondrial membrane ATP synthase complex (F(1)F(0) ATP synthase or Complex V) that produces ATP from ADP in the presence of a proton gradient across the membrane which is generated by electron transport complexes of the respiratory chain. ATP synthase complex consist of a soluble F(1) head domain - the catalytic core - and a membrane F(1) domain - the membrane proton channel. These two domains are linked by a central stalk rotating inside the F(1) region and a stationary peripheral stalk. During catalysis, ATP synthesis in the catalytic domain of F(1) is coupled via a rotary mechanism of the central stalk subunits to proton translocation. In vivo, can only synthesize ATP although its ATP hydrolase activity can be activated artificially in vitro. Part of the complex F(0) domain.</text>
</comment>
<evidence type="ECO:0000256" key="8">
    <source>
        <dbReference type="ARBA" id="ARBA00023065"/>
    </source>
</evidence>
<protein>
    <recommendedName>
        <fullName evidence="14 15">ATP synthase F(0) complex subunit e, mitochondrial</fullName>
    </recommendedName>
</protein>
<keyword evidence="5 15" id="KW-0375">Hydrogen ion transport</keyword>
<feature type="coiled-coil region" evidence="16">
    <location>
        <begin position="65"/>
        <end position="98"/>
    </location>
</feature>
<organism evidence="17 18">
    <name type="scientific">Scylla paramamosain</name>
    <name type="common">Mud crab</name>
    <dbReference type="NCBI Taxonomy" id="85552"/>
    <lineage>
        <taxon>Eukaryota</taxon>
        <taxon>Metazoa</taxon>
        <taxon>Ecdysozoa</taxon>
        <taxon>Arthropoda</taxon>
        <taxon>Crustacea</taxon>
        <taxon>Multicrustacea</taxon>
        <taxon>Malacostraca</taxon>
        <taxon>Eumalacostraca</taxon>
        <taxon>Eucarida</taxon>
        <taxon>Decapoda</taxon>
        <taxon>Pleocyemata</taxon>
        <taxon>Brachyura</taxon>
        <taxon>Eubrachyura</taxon>
        <taxon>Portunoidea</taxon>
        <taxon>Portunidae</taxon>
        <taxon>Portuninae</taxon>
        <taxon>Scylla</taxon>
    </lineage>
</organism>
<evidence type="ECO:0000256" key="11">
    <source>
        <dbReference type="ARBA" id="ARBA00023310"/>
    </source>
</evidence>